<dbReference type="Proteomes" id="UP001151760">
    <property type="component" value="Unassembled WGS sequence"/>
</dbReference>
<evidence type="ECO:0000313" key="2">
    <source>
        <dbReference type="Proteomes" id="UP001151760"/>
    </source>
</evidence>
<evidence type="ECO:0000313" key="1">
    <source>
        <dbReference type="EMBL" id="GJT86503.1"/>
    </source>
</evidence>
<comment type="caution">
    <text evidence="1">The sequence shown here is derived from an EMBL/GenBank/DDBJ whole genome shotgun (WGS) entry which is preliminary data.</text>
</comment>
<sequence>MTTRRWLELLSDYDLRIRLSPRGLERKVRIIRTGIQCLNGQEYGCLVMDAILVDNLKADIATDVSLLEICSRSRRPEHQRQSGKSAYTILKRKTMEFVVGDQSDVQGFRLERGCTLCNEENYNPRFVDPFKVIKRVGGHEPLAVTVFWMDVILMTSLQFVEEPIEITVTGKLIAIG</sequence>
<reference evidence="1" key="2">
    <citation type="submission" date="2022-01" db="EMBL/GenBank/DDBJ databases">
        <authorList>
            <person name="Yamashiro T."/>
            <person name="Shiraishi A."/>
            <person name="Satake H."/>
            <person name="Nakayama K."/>
        </authorList>
    </citation>
    <scope>NUCLEOTIDE SEQUENCE</scope>
</reference>
<gene>
    <name evidence="1" type="ORF">Tco_1068220</name>
</gene>
<dbReference type="EMBL" id="BQNB010019552">
    <property type="protein sequence ID" value="GJT86503.1"/>
    <property type="molecule type" value="Genomic_DNA"/>
</dbReference>
<organism evidence="1 2">
    <name type="scientific">Tanacetum coccineum</name>
    <dbReference type="NCBI Taxonomy" id="301880"/>
    <lineage>
        <taxon>Eukaryota</taxon>
        <taxon>Viridiplantae</taxon>
        <taxon>Streptophyta</taxon>
        <taxon>Embryophyta</taxon>
        <taxon>Tracheophyta</taxon>
        <taxon>Spermatophyta</taxon>
        <taxon>Magnoliopsida</taxon>
        <taxon>eudicotyledons</taxon>
        <taxon>Gunneridae</taxon>
        <taxon>Pentapetalae</taxon>
        <taxon>asterids</taxon>
        <taxon>campanulids</taxon>
        <taxon>Asterales</taxon>
        <taxon>Asteraceae</taxon>
        <taxon>Asteroideae</taxon>
        <taxon>Anthemideae</taxon>
        <taxon>Anthemidinae</taxon>
        <taxon>Tanacetum</taxon>
    </lineage>
</organism>
<reference evidence="1" key="1">
    <citation type="journal article" date="2022" name="Int. J. Mol. Sci.">
        <title>Draft Genome of Tanacetum Coccineum: Genomic Comparison of Closely Related Tanacetum-Family Plants.</title>
        <authorList>
            <person name="Yamashiro T."/>
            <person name="Shiraishi A."/>
            <person name="Nakayama K."/>
            <person name="Satake H."/>
        </authorList>
    </citation>
    <scope>NUCLEOTIDE SEQUENCE</scope>
</reference>
<proteinExistence type="predicted"/>
<protein>
    <submittedName>
        <fullName evidence="1">Uncharacterized protein</fullName>
    </submittedName>
</protein>
<name>A0ABQ5HF53_9ASTR</name>
<keyword evidence="2" id="KW-1185">Reference proteome</keyword>
<accession>A0ABQ5HF53</accession>